<gene>
    <name evidence="4" type="ORF">NZH93_30325</name>
</gene>
<dbReference type="InterPro" id="IPR001498">
    <property type="entry name" value="Impact_N"/>
</dbReference>
<dbReference type="PANTHER" id="PTHR16301">
    <property type="entry name" value="IMPACT-RELATED"/>
    <property type="match status" value="1"/>
</dbReference>
<dbReference type="GO" id="GO:0005737">
    <property type="term" value="C:cytoplasm"/>
    <property type="evidence" value="ECO:0007669"/>
    <property type="project" value="TreeGrafter"/>
</dbReference>
<dbReference type="PROSITE" id="PS00910">
    <property type="entry name" value="UPF0029"/>
    <property type="match status" value="1"/>
</dbReference>
<dbReference type="InterPro" id="IPR036956">
    <property type="entry name" value="Impact_N_sf"/>
</dbReference>
<dbReference type="Gene3D" id="3.30.230.30">
    <property type="entry name" value="Impact, N-terminal domain"/>
    <property type="match status" value="1"/>
</dbReference>
<comment type="caution">
    <text evidence="4">The sequence shown here is derived from an EMBL/GenBank/DDBJ whole genome shotgun (WGS) entry which is preliminary data.</text>
</comment>
<dbReference type="InterPro" id="IPR015269">
    <property type="entry name" value="UPF0029_Impact_C"/>
</dbReference>
<reference evidence="4" key="1">
    <citation type="submission" date="2022-08" db="EMBL/GenBank/DDBJ databases">
        <authorList>
            <person name="Tistechok S."/>
            <person name="Samborskyy M."/>
            <person name="Roman I."/>
        </authorList>
    </citation>
    <scope>NUCLEOTIDE SEQUENCE</scope>
    <source>
        <strain evidence="4">DSM 103496</strain>
    </source>
</reference>
<dbReference type="InterPro" id="IPR023582">
    <property type="entry name" value="Impact"/>
</dbReference>
<dbReference type="Pfam" id="PF09186">
    <property type="entry name" value="DUF1949"/>
    <property type="match status" value="1"/>
</dbReference>
<dbReference type="InterPro" id="IPR015796">
    <property type="entry name" value="Impact_YigZ-like"/>
</dbReference>
<dbReference type="InterPro" id="IPR020568">
    <property type="entry name" value="Ribosomal_Su5_D2-typ_SF"/>
</dbReference>
<evidence type="ECO:0000259" key="2">
    <source>
        <dbReference type="Pfam" id="PF01205"/>
    </source>
</evidence>
<evidence type="ECO:0000313" key="5">
    <source>
        <dbReference type="Proteomes" id="UP001141259"/>
    </source>
</evidence>
<name>A0A9X2VQU2_9PSEU</name>
<dbReference type="GO" id="GO:0006446">
    <property type="term" value="P:regulation of translational initiation"/>
    <property type="evidence" value="ECO:0007669"/>
    <property type="project" value="TreeGrafter"/>
</dbReference>
<dbReference type="InterPro" id="IPR035647">
    <property type="entry name" value="EFG_III/V"/>
</dbReference>
<evidence type="ECO:0000259" key="3">
    <source>
        <dbReference type="Pfam" id="PF09186"/>
    </source>
</evidence>
<dbReference type="PANTHER" id="PTHR16301:SF20">
    <property type="entry name" value="IMPACT FAMILY MEMBER YIGZ"/>
    <property type="match status" value="1"/>
</dbReference>
<dbReference type="SUPFAM" id="SSF54211">
    <property type="entry name" value="Ribosomal protein S5 domain 2-like"/>
    <property type="match status" value="1"/>
</dbReference>
<dbReference type="Proteomes" id="UP001141259">
    <property type="component" value="Unassembled WGS sequence"/>
</dbReference>
<dbReference type="EMBL" id="JANYMP010000017">
    <property type="protein sequence ID" value="MCS7481173.1"/>
    <property type="molecule type" value="Genomic_DNA"/>
</dbReference>
<protein>
    <submittedName>
        <fullName evidence="4">YigZ family protein</fullName>
    </submittedName>
</protein>
<organism evidence="4 5">
    <name type="scientific">Umezawaea endophytica</name>
    <dbReference type="NCBI Taxonomy" id="1654476"/>
    <lineage>
        <taxon>Bacteria</taxon>
        <taxon>Bacillati</taxon>
        <taxon>Actinomycetota</taxon>
        <taxon>Actinomycetes</taxon>
        <taxon>Pseudonocardiales</taxon>
        <taxon>Pseudonocardiaceae</taxon>
        <taxon>Umezawaea</taxon>
    </lineage>
</organism>
<dbReference type="AlphaFoldDB" id="A0A9X2VQU2"/>
<evidence type="ECO:0000256" key="1">
    <source>
        <dbReference type="ARBA" id="ARBA00007665"/>
    </source>
</evidence>
<evidence type="ECO:0000313" key="4">
    <source>
        <dbReference type="EMBL" id="MCS7481173.1"/>
    </source>
</evidence>
<dbReference type="Pfam" id="PF01205">
    <property type="entry name" value="Impact_N"/>
    <property type="match status" value="1"/>
</dbReference>
<feature type="domain" description="Impact N-terminal" evidence="2">
    <location>
        <begin position="16"/>
        <end position="117"/>
    </location>
</feature>
<dbReference type="RefSeq" id="WP_259626669.1">
    <property type="nucleotide sequence ID" value="NZ_JANYMP010000017.1"/>
</dbReference>
<dbReference type="SUPFAM" id="SSF54980">
    <property type="entry name" value="EF-G C-terminal domain-like"/>
    <property type="match status" value="1"/>
</dbReference>
<accession>A0A9X2VQU2</accession>
<dbReference type="NCBIfam" id="TIGR00257">
    <property type="entry name" value="IMPACT_YIGZ"/>
    <property type="match status" value="1"/>
</dbReference>
<comment type="similarity">
    <text evidence="1">Belongs to the IMPACT family.</text>
</comment>
<dbReference type="InterPro" id="IPR020569">
    <property type="entry name" value="UPF0029_Impact_CS"/>
</dbReference>
<proteinExistence type="inferred from homology"/>
<keyword evidence="5" id="KW-1185">Reference proteome</keyword>
<sequence length="202" mass="21650">MRVIARDGVHEIEIQRSRFLCSVGRVNDETEATAFIAAVRKEHWSANHNCSAFRVDGTQRSSDDGEPAGTAGVPMLEILIRRDLTNTVAVVTRYFGGIKLGAGGLVRAYGRAVSEAVDAIGTLERARFATFAITVDHADAGRLENALHAAGHRVAGVAYDRRATITVHVPEANTTPFHDWLASQTAGTATAEPGPPIDLDVH</sequence>
<feature type="domain" description="UPF0029" evidence="3">
    <location>
        <begin position="133"/>
        <end position="187"/>
    </location>
</feature>